<feature type="domain" description="ATP synthase F1 complex delta/epsilon subunit N-terminal" evidence="10">
    <location>
        <begin position="3"/>
        <end position="82"/>
    </location>
</feature>
<comment type="subunit">
    <text evidence="8 9">F-type ATPases have 2 components, CF(1) - the catalytic core - and CF(0) - the membrane proton channel. CF(1) has five subunits: alpha(3), beta(3), gamma(1), delta(1), epsilon(1). CF(0) has three main subunits: a, b and c.</text>
</comment>
<dbReference type="CDD" id="cd12152">
    <property type="entry name" value="F1-ATPase_delta"/>
    <property type="match status" value="1"/>
</dbReference>
<dbReference type="InterPro" id="IPR001469">
    <property type="entry name" value="ATP_synth_F1_dsu/esu"/>
</dbReference>
<accession>A0A6B1DU99</accession>
<dbReference type="HAMAP" id="MF_00530">
    <property type="entry name" value="ATP_synth_epsil_bac"/>
    <property type="match status" value="1"/>
</dbReference>
<gene>
    <name evidence="8 11" type="primary">atpC</name>
    <name evidence="11" type="ORF">F4Y08_08100</name>
</gene>
<dbReference type="AlphaFoldDB" id="A0A6B1DU99"/>
<dbReference type="Pfam" id="PF02823">
    <property type="entry name" value="ATP-synt_DE_N"/>
    <property type="match status" value="1"/>
</dbReference>
<dbReference type="Gene3D" id="2.60.15.10">
    <property type="entry name" value="F0F1 ATP synthase delta/epsilon subunit, N-terminal"/>
    <property type="match status" value="1"/>
</dbReference>
<comment type="subcellular location">
    <subcellularLocation>
        <location evidence="8">Cell membrane</location>
        <topology evidence="8">Peripheral membrane protein</topology>
    </subcellularLocation>
    <subcellularLocation>
        <location evidence="1">Endomembrane system</location>
        <topology evidence="1">Peripheral membrane protein</topology>
    </subcellularLocation>
</comment>
<dbReference type="InterPro" id="IPR036771">
    <property type="entry name" value="ATPsynth_dsu/esu_N"/>
</dbReference>
<keyword evidence="8" id="KW-1003">Cell membrane</keyword>
<evidence type="ECO:0000256" key="2">
    <source>
        <dbReference type="ARBA" id="ARBA00005712"/>
    </source>
</evidence>
<evidence type="ECO:0000259" key="10">
    <source>
        <dbReference type="Pfam" id="PF02823"/>
    </source>
</evidence>
<evidence type="ECO:0000256" key="6">
    <source>
        <dbReference type="ARBA" id="ARBA00023196"/>
    </source>
</evidence>
<keyword evidence="5 8" id="KW-0472">Membrane</keyword>
<dbReference type="GO" id="GO:0005524">
    <property type="term" value="F:ATP binding"/>
    <property type="evidence" value="ECO:0007669"/>
    <property type="project" value="UniProtKB-UniRule"/>
</dbReference>
<evidence type="ECO:0000256" key="9">
    <source>
        <dbReference type="RuleBase" id="RU003656"/>
    </source>
</evidence>
<keyword evidence="8" id="KW-0375">Hydrogen ion transport</keyword>
<comment type="function">
    <text evidence="8">Produces ATP from ADP in the presence of a proton gradient across the membrane.</text>
</comment>
<evidence type="ECO:0000256" key="7">
    <source>
        <dbReference type="ARBA" id="ARBA00023310"/>
    </source>
</evidence>
<keyword evidence="6 8" id="KW-0139">CF(1)</keyword>
<evidence type="ECO:0000256" key="8">
    <source>
        <dbReference type="HAMAP-Rule" id="MF_00530"/>
    </source>
</evidence>
<dbReference type="GO" id="GO:0045259">
    <property type="term" value="C:proton-transporting ATP synthase complex"/>
    <property type="evidence" value="ECO:0007669"/>
    <property type="project" value="UniProtKB-KW"/>
</dbReference>
<comment type="similarity">
    <text evidence="2 8 9">Belongs to the ATPase epsilon chain family.</text>
</comment>
<name>A0A6B1DU99_9CHLR</name>
<dbReference type="PANTHER" id="PTHR13822:SF10">
    <property type="entry name" value="ATP SYNTHASE EPSILON CHAIN, CHLOROPLASTIC"/>
    <property type="match status" value="1"/>
</dbReference>
<comment type="caution">
    <text evidence="11">The sequence shown here is derived from an EMBL/GenBank/DDBJ whole genome shotgun (WGS) entry which is preliminary data.</text>
</comment>
<evidence type="ECO:0000313" key="11">
    <source>
        <dbReference type="EMBL" id="MYD90282.1"/>
    </source>
</evidence>
<keyword evidence="3 8" id="KW-0813">Transport</keyword>
<dbReference type="EMBL" id="VXPY01000055">
    <property type="protein sequence ID" value="MYD90282.1"/>
    <property type="molecule type" value="Genomic_DNA"/>
</dbReference>
<protein>
    <recommendedName>
        <fullName evidence="8">ATP synthase epsilon chain</fullName>
    </recommendedName>
    <alternativeName>
        <fullName evidence="8">ATP synthase F1 sector epsilon subunit</fullName>
    </alternativeName>
    <alternativeName>
        <fullName evidence="8">F-ATPase epsilon subunit</fullName>
    </alternativeName>
</protein>
<evidence type="ECO:0000256" key="4">
    <source>
        <dbReference type="ARBA" id="ARBA00023065"/>
    </source>
</evidence>
<keyword evidence="7 8" id="KW-0066">ATP synthesis</keyword>
<dbReference type="GO" id="GO:0012505">
    <property type="term" value="C:endomembrane system"/>
    <property type="evidence" value="ECO:0007669"/>
    <property type="project" value="UniProtKB-SubCell"/>
</dbReference>
<keyword evidence="4 8" id="KW-0406">Ion transport</keyword>
<dbReference type="SUPFAM" id="SSF51344">
    <property type="entry name" value="Epsilon subunit of F1F0-ATP synthase N-terminal domain"/>
    <property type="match status" value="1"/>
</dbReference>
<dbReference type="NCBIfam" id="TIGR01216">
    <property type="entry name" value="ATP_synt_epsi"/>
    <property type="match status" value="1"/>
</dbReference>
<dbReference type="GO" id="GO:0046933">
    <property type="term" value="F:proton-transporting ATP synthase activity, rotational mechanism"/>
    <property type="evidence" value="ECO:0007669"/>
    <property type="project" value="UniProtKB-UniRule"/>
</dbReference>
<dbReference type="InterPro" id="IPR020546">
    <property type="entry name" value="ATP_synth_F1_dsu/esu_N"/>
</dbReference>
<dbReference type="GO" id="GO:0005886">
    <property type="term" value="C:plasma membrane"/>
    <property type="evidence" value="ECO:0007669"/>
    <property type="project" value="UniProtKB-SubCell"/>
</dbReference>
<evidence type="ECO:0000256" key="5">
    <source>
        <dbReference type="ARBA" id="ARBA00023136"/>
    </source>
</evidence>
<evidence type="ECO:0000256" key="1">
    <source>
        <dbReference type="ARBA" id="ARBA00004184"/>
    </source>
</evidence>
<sequence length="144" mass="15389">MPIKVEIVTPERLLMSRDADMVTLPGESGQMGVMGGHAPLMTTLVTGEIILHANDDEQEALFVNGGIAEVRPDVVTILADVAERVDDIDIQRAEAARARAEASVAEAGGVASAPPVHVAALRRSQVRLRIARRRRPQPGSPQTN</sequence>
<proteinExistence type="inferred from homology"/>
<reference evidence="11" key="1">
    <citation type="submission" date="2019-09" db="EMBL/GenBank/DDBJ databases">
        <title>Characterisation of the sponge microbiome using genome-centric metagenomics.</title>
        <authorList>
            <person name="Engelberts J.P."/>
            <person name="Robbins S.J."/>
            <person name="De Goeij J.M."/>
            <person name="Aranda M."/>
            <person name="Bell S.C."/>
            <person name="Webster N.S."/>
        </authorList>
    </citation>
    <scope>NUCLEOTIDE SEQUENCE</scope>
    <source>
        <strain evidence="11">SB0662_bin_9</strain>
    </source>
</reference>
<evidence type="ECO:0000256" key="3">
    <source>
        <dbReference type="ARBA" id="ARBA00022448"/>
    </source>
</evidence>
<dbReference type="PANTHER" id="PTHR13822">
    <property type="entry name" value="ATP SYNTHASE DELTA/EPSILON CHAIN"/>
    <property type="match status" value="1"/>
</dbReference>
<organism evidence="11">
    <name type="scientific">Caldilineaceae bacterium SB0662_bin_9</name>
    <dbReference type="NCBI Taxonomy" id="2605258"/>
    <lineage>
        <taxon>Bacteria</taxon>
        <taxon>Bacillati</taxon>
        <taxon>Chloroflexota</taxon>
        <taxon>Caldilineae</taxon>
        <taxon>Caldilineales</taxon>
        <taxon>Caldilineaceae</taxon>
    </lineage>
</organism>